<feature type="zinc finger region" description="C3H1-type" evidence="5">
    <location>
        <begin position="174"/>
        <end position="198"/>
    </location>
</feature>
<dbReference type="OrthoDB" id="410307at2759"/>
<dbReference type="SMART" id="SM00356">
    <property type="entry name" value="ZnF_C3H1"/>
    <property type="match status" value="2"/>
</dbReference>
<sequence length="498" mass="55775">MNATESLIQNQRYKDQCSGDIIETITTHTHNFCTNCGHETTPITNSSSVIQSNQTNTTTVIPKYIVSKTQQILPIYHPEPGASLASTIIDEVNHSITSPSLIFKVRSDETSIITQQKKPILVQKLAIVEPLVIQPQRQLSPTSNISSKDQDQEDQLNESDDSEVQSLNGPENPKYKTELCRNFTAYGCCSYSSRCQFARMYMIFADSLGKLQKIMIYFRDSWFQNLLCSLSFLINLDGLHELKCRTRHPKYKTEVCRNHISGYCKYGSRCQFIHRTEESKARQAVTVQKQEQQSLPLHNLLGTVPPNTSTSPILPQVQPLFMPMLPDPNSIAALYLLLAQSAAFGIQQQRNENVGALAALTSVAATSTLKQAVQQQYQRQQTSHFTRSSCGSETTGVYPVFPTAINVPFNTNAIASIPSDNQYQQNNHPLTNTNYNSVTEQVQETINITSTGISRPQSCEYRLDNESNTKNSMLMNEDINGSSLSSQNRRTRKSSAHI</sequence>
<dbReference type="GO" id="GO:0003729">
    <property type="term" value="F:mRNA binding"/>
    <property type="evidence" value="ECO:0007669"/>
    <property type="project" value="InterPro"/>
</dbReference>
<dbReference type="Proteomes" id="UP000682733">
    <property type="component" value="Unassembled WGS sequence"/>
</dbReference>
<evidence type="ECO:0000256" key="3">
    <source>
        <dbReference type="ARBA" id="ARBA00022771"/>
    </source>
</evidence>
<dbReference type="Gene3D" id="4.10.1000.10">
    <property type="entry name" value="Zinc finger, CCCH-type"/>
    <property type="match status" value="2"/>
</dbReference>
<evidence type="ECO:0000256" key="2">
    <source>
        <dbReference type="ARBA" id="ARBA00022737"/>
    </source>
</evidence>
<evidence type="ECO:0000256" key="6">
    <source>
        <dbReference type="SAM" id="MobiDB-lite"/>
    </source>
</evidence>
<feature type="compositionally biased region" description="Polar residues" evidence="6">
    <location>
        <begin position="468"/>
        <end position="488"/>
    </location>
</feature>
<dbReference type="InterPro" id="IPR036855">
    <property type="entry name" value="Znf_CCCH_sf"/>
</dbReference>
<keyword evidence="3 5" id="KW-0863">Zinc-finger</keyword>
<reference evidence="9" key="1">
    <citation type="submission" date="2021-02" db="EMBL/GenBank/DDBJ databases">
        <authorList>
            <person name="Nowell W R."/>
        </authorList>
    </citation>
    <scope>NUCLEOTIDE SEQUENCE</scope>
</reference>
<dbReference type="InterPro" id="IPR045877">
    <property type="entry name" value="ZFP36-like"/>
</dbReference>
<evidence type="ECO:0000256" key="1">
    <source>
        <dbReference type="ARBA" id="ARBA00022723"/>
    </source>
</evidence>
<dbReference type="EMBL" id="CAJOBC010000947">
    <property type="protein sequence ID" value="CAF3641503.1"/>
    <property type="molecule type" value="Genomic_DNA"/>
</dbReference>
<protein>
    <recommendedName>
        <fullName evidence="7">C3H1-type domain-containing protein</fullName>
    </recommendedName>
</protein>
<dbReference type="InterPro" id="IPR000571">
    <property type="entry name" value="Znf_CCCH"/>
</dbReference>
<keyword evidence="12" id="KW-1185">Reference proteome</keyword>
<organism evidence="9 12">
    <name type="scientific">Didymodactylos carnosus</name>
    <dbReference type="NCBI Taxonomy" id="1234261"/>
    <lineage>
        <taxon>Eukaryota</taxon>
        <taxon>Metazoa</taxon>
        <taxon>Spiralia</taxon>
        <taxon>Gnathifera</taxon>
        <taxon>Rotifera</taxon>
        <taxon>Eurotatoria</taxon>
        <taxon>Bdelloidea</taxon>
        <taxon>Philodinida</taxon>
        <taxon>Philodinidae</taxon>
        <taxon>Didymodactylos</taxon>
    </lineage>
</organism>
<evidence type="ECO:0000259" key="7">
    <source>
        <dbReference type="PROSITE" id="PS50103"/>
    </source>
</evidence>
<evidence type="ECO:0000256" key="4">
    <source>
        <dbReference type="ARBA" id="ARBA00022833"/>
    </source>
</evidence>
<proteinExistence type="predicted"/>
<dbReference type="Pfam" id="PF00642">
    <property type="entry name" value="zf-CCCH"/>
    <property type="match status" value="1"/>
</dbReference>
<evidence type="ECO:0000313" key="11">
    <source>
        <dbReference type="EMBL" id="CAF3641503.1"/>
    </source>
</evidence>
<dbReference type="EMBL" id="CAJNOK010001013">
    <property type="protein sequence ID" value="CAF0788273.1"/>
    <property type="molecule type" value="Genomic_DNA"/>
</dbReference>
<dbReference type="EMBL" id="CAJNOQ010000948">
    <property type="protein sequence ID" value="CAF0853922.1"/>
    <property type="molecule type" value="Genomic_DNA"/>
</dbReference>
<gene>
    <name evidence="9" type="ORF">GPM918_LOCUS6224</name>
    <name evidence="8" type="ORF">OVA965_LOCUS3996</name>
    <name evidence="11" type="ORF">SRO942_LOCUS6216</name>
    <name evidence="10" type="ORF">TMI583_LOCUS3994</name>
</gene>
<keyword evidence="1 5" id="KW-0479">Metal-binding</keyword>
<evidence type="ECO:0000313" key="9">
    <source>
        <dbReference type="EMBL" id="CAF0853922.1"/>
    </source>
</evidence>
<evidence type="ECO:0000313" key="10">
    <source>
        <dbReference type="EMBL" id="CAF3570681.1"/>
    </source>
</evidence>
<comment type="caution">
    <text evidence="9">The sequence shown here is derived from an EMBL/GenBank/DDBJ whole genome shotgun (WGS) entry which is preliminary data.</text>
</comment>
<dbReference type="PANTHER" id="PTHR12547">
    <property type="entry name" value="CCCH ZINC FINGER/TIS11-RELATED"/>
    <property type="match status" value="1"/>
</dbReference>
<evidence type="ECO:0000313" key="12">
    <source>
        <dbReference type="Proteomes" id="UP000663829"/>
    </source>
</evidence>
<dbReference type="EMBL" id="CAJOBA010001013">
    <property type="protein sequence ID" value="CAF3570681.1"/>
    <property type="molecule type" value="Genomic_DNA"/>
</dbReference>
<feature type="domain" description="C3H1-type" evidence="7">
    <location>
        <begin position="174"/>
        <end position="198"/>
    </location>
</feature>
<dbReference type="GO" id="GO:0008270">
    <property type="term" value="F:zinc ion binding"/>
    <property type="evidence" value="ECO:0007669"/>
    <property type="project" value="UniProtKB-KW"/>
</dbReference>
<feature type="compositionally biased region" description="Basic residues" evidence="6">
    <location>
        <begin position="489"/>
        <end position="498"/>
    </location>
</feature>
<feature type="compositionally biased region" description="Acidic residues" evidence="6">
    <location>
        <begin position="151"/>
        <end position="163"/>
    </location>
</feature>
<accession>A0A813WNY2</accession>
<keyword evidence="4 5" id="KW-0862">Zinc</keyword>
<feature type="domain" description="C3H1-type" evidence="7">
    <location>
        <begin position="250"/>
        <end position="277"/>
    </location>
</feature>
<evidence type="ECO:0000256" key="5">
    <source>
        <dbReference type="PROSITE-ProRule" id="PRU00723"/>
    </source>
</evidence>
<feature type="region of interest" description="Disordered" evidence="6">
    <location>
        <begin position="139"/>
        <end position="170"/>
    </location>
</feature>
<feature type="region of interest" description="Disordered" evidence="6">
    <location>
        <begin position="467"/>
        <end position="498"/>
    </location>
</feature>
<dbReference type="SUPFAM" id="SSF90229">
    <property type="entry name" value="CCCH zinc finger"/>
    <property type="match status" value="2"/>
</dbReference>
<dbReference type="PROSITE" id="PS50103">
    <property type="entry name" value="ZF_C3H1"/>
    <property type="match status" value="2"/>
</dbReference>
<dbReference type="PANTHER" id="PTHR12547:SF18">
    <property type="entry name" value="PROTEIN TIS11"/>
    <property type="match status" value="1"/>
</dbReference>
<feature type="zinc finger region" description="C3H1-type" evidence="5">
    <location>
        <begin position="250"/>
        <end position="277"/>
    </location>
</feature>
<dbReference type="Proteomes" id="UP000677228">
    <property type="component" value="Unassembled WGS sequence"/>
</dbReference>
<dbReference type="AlphaFoldDB" id="A0A813WNY2"/>
<dbReference type="Proteomes" id="UP000681722">
    <property type="component" value="Unassembled WGS sequence"/>
</dbReference>
<evidence type="ECO:0000313" key="8">
    <source>
        <dbReference type="EMBL" id="CAF0788273.1"/>
    </source>
</evidence>
<keyword evidence="2" id="KW-0677">Repeat</keyword>
<dbReference type="Proteomes" id="UP000663829">
    <property type="component" value="Unassembled WGS sequence"/>
</dbReference>
<name>A0A813WNY2_9BILA</name>